<feature type="non-terminal residue" evidence="2">
    <location>
        <position position="1"/>
    </location>
</feature>
<sequence>VSGPAALPPTPESAQPGLHARVTALISEYDEKWSSLDVAGLAALWERHTPQPIYLGDEYPEPLAGAEALERHWARMAGRIKRASVTSRLWSAETLAGGLARCVVLSRWSFTGRESDTAHSGTSWITWLLTRRGNRYLIVHHMESQVYLGDGLGPGDPPGHDAQPAP</sequence>
<dbReference type="SUPFAM" id="SSF54427">
    <property type="entry name" value="NTF2-like"/>
    <property type="match status" value="1"/>
</dbReference>
<evidence type="ECO:0000313" key="3">
    <source>
        <dbReference type="Proteomes" id="UP000240988"/>
    </source>
</evidence>
<organism evidence="2 3">
    <name type="scientific">Mycobacterium rhizamassiliense</name>
    <dbReference type="NCBI Taxonomy" id="1841860"/>
    <lineage>
        <taxon>Bacteria</taxon>
        <taxon>Bacillati</taxon>
        <taxon>Actinomycetota</taxon>
        <taxon>Actinomycetes</taxon>
        <taxon>Mycobacteriales</taxon>
        <taxon>Mycobacteriaceae</taxon>
        <taxon>Mycobacterium</taxon>
    </lineage>
</organism>
<dbReference type="InterPro" id="IPR037401">
    <property type="entry name" value="SnoaL-like"/>
</dbReference>
<proteinExistence type="predicted"/>
<dbReference type="Pfam" id="PF13474">
    <property type="entry name" value="SnoaL_3"/>
    <property type="match status" value="1"/>
</dbReference>
<dbReference type="EMBL" id="FUFA01000004">
    <property type="protein sequence ID" value="SPM35740.1"/>
    <property type="molecule type" value="Genomic_DNA"/>
</dbReference>
<dbReference type="Gene3D" id="3.10.450.50">
    <property type="match status" value="1"/>
</dbReference>
<dbReference type="STRING" id="1841860.GCA_900157375_03572"/>
<protein>
    <recommendedName>
        <fullName evidence="1">SnoaL-like domain-containing protein</fullName>
    </recommendedName>
</protein>
<keyword evidence="3" id="KW-1185">Reference proteome</keyword>
<evidence type="ECO:0000259" key="1">
    <source>
        <dbReference type="Pfam" id="PF13474"/>
    </source>
</evidence>
<dbReference type="AlphaFoldDB" id="A0A2U3NW49"/>
<accession>A0A2U3NW49</accession>
<dbReference type="Proteomes" id="UP000240988">
    <property type="component" value="Unassembled WGS sequence"/>
</dbReference>
<name>A0A2U3NW49_9MYCO</name>
<reference evidence="2 3" key="1">
    <citation type="submission" date="2017-01" db="EMBL/GenBank/DDBJ databases">
        <authorList>
            <consortium name="Urmite Genomes"/>
        </authorList>
    </citation>
    <scope>NUCLEOTIDE SEQUENCE [LARGE SCALE GENOMIC DNA]</scope>
    <source>
        <strain evidence="2 3">AB57</strain>
    </source>
</reference>
<gene>
    <name evidence="2" type="ORF">MRAB57_3570</name>
</gene>
<feature type="domain" description="SnoaL-like" evidence="1">
    <location>
        <begin position="22"/>
        <end position="146"/>
    </location>
</feature>
<dbReference type="InterPro" id="IPR032710">
    <property type="entry name" value="NTF2-like_dom_sf"/>
</dbReference>
<evidence type="ECO:0000313" key="2">
    <source>
        <dbReference type="EMBL" id="SPM35740.1"/>
    </source>
</evidence>